<feature type="region of interest" description="Disordered" evidence="1">
    <location>
        <begin position="18"/>
        <end position="54"/>
    </location>
</feature>
<protein>
    <submittedName>
        <fullName evidence="2">Uncharacterized protein</fullName>
    </submittedName>
</protein>
<evidence type="ECO:0000256" key="1">
    <source>
        <dbReference type="SAM" id="MobiDB-lite"/>
    </source>
</evidence>
<keyword evidence="3" id="KW-1185">Reference proteome</keyword>
<dbReference type="Proteomes" id="UP001054945">
    <property type="component" value="Unassembled WGS sequence"/>
</dbReference>
<feature type="compositionally biased region" description="Basic and acidic residues" evidence="1">
    <location>
        <begin position="18"/>
        <end position="39"/>
    </location>
</feature>
<reference evidence="2 3" key="1">
    <citation type="submission" date="2021-06" db="EMBL/GenBank/DDBJ databases">
        <title>Caerostris extrusa draft genome.</title>
        <authorList>
            <person name="Kono N."/>
            <person name="Arakawa K."/>
        </authorList>
    </citation>
    <scope>NUCLEOTIDE SEQUENCE [LARGE SCALE GENOMIC DNA]</scope>
</reference>
<gene>
    <name evidence="2" type="ORF">CEXT_116351</name>
</gene>
<feature type="compositionally biased region" description="Polar residues" evidence="1">
    <location>
        <begin position="43"/>
        <end position="52"/>
    </location>
</feature>
<dbReference type="AlphaFoldDB" id="A0AAV4WWY1"/>
<proteinExistence type="predicted"/>
<comment type="caution">
    <text evidence="2">The sequence shown here is derived from an EMBL/GenBank/DDBJ whole genome shotgun (WGS) entry which is preliminary data.</text>
</comment>
<accession>A0AAV4WWY1</accession>
<sequence length="95" mass="10842">MGVCEWFGIHVKLQKEKDEKKRGAFEAESRRNDLEKRCPLPDSGSSSRQTGRLETWPIDSQIELSYVTRVSGRIHQCALNAGGRFCPPESHLSRR</sequence>
<dbReference type="EMBL" id="BPLR01016787">
    <property type="protein sequence ID" value="GIY86386.1"/>
    <property type="molecule type" value="Genomic_DNA"/>
</dbReference>
<name>A0AAV4WWY1_CAEEX</name>
<evidence type="ECO:0000313" key="3">
    <source>
        <dbReference type="Proteomes" id="UP001054945"/>
    </source>
</evidence>
<organism evidence="2 3">
    <name type="scientific">Caerostris extrusa</name>
    <name type="common">Bark spider</name>
    <name type="synonym">Caerostris bankana</name>
    <dbReference type="NCBI Taxonomy" id="172846"/>
    <lineage>
        <taxon>Eukaryota</taxon>
        <taxon>Metazoa</taxon>
        <taxon>Ecdysozoa</taxon>
        <taxon>Arthropoda</taxon>
        <taxon>Chelicerata</taxon>
        <taxon>Arachnida</taxon>
        <taxon>Araneae</taxon>
        <taxon>Araneomorphae</taxon>
        <taxon>Entelegynae</taxon>
        <taxon>Araneoidea</taxon>
        <taxon>Araneidae</taxon>
        <taxon>Caerostris</taxon>
    </lineage>
</organism>
<evidence type="ECO:0000313" key="2">
    <source>
        <dbReference type="EMBL" id="GIY86386.1"/>
    </source>
</evidence>